<dbReference type="SUPFAM" id="SSF81606">
    <property type="entry name" value="PP2C-like"/>
    <property type="match status" value="1"/>
</dbReference>
<dbReference type="PROSITE" id="PS51746">
    <property type="entry name" value="PPM_2"/>
    <property type="match status" value="1"/>
</dbReference>
<dbReference type="OrthoDB" id="10264738at2759"/>
<dbReference type="EMBL" id="GL349490">
    <property type="protein sequence ID" value="KNC54473.1"/>
    <property type="molecule type" value="Genomic_DNA"/>
</dbReference>
<evidence type="ECO:0000313" key="2">
    <source>
        <dbReference type="EMBL" id="KNC54473.1"/>
    </source>
</evidence>
<dbReference type="InterPro" id="IPR001932">
    <property type="entry name" value="PPM-type_phosphatase-like_dom"/>
</dbReference>
<dbReference type="Gene3D" id="3.60.40.10">
    <property type="entry name" value="PPM-type phosphatase domain"/>
    <property type="match status" value="1"/>
</dbReference>
<dbReference type="CDD" id="cd00143">
    <property type="entry name" value="PP2Cc"/>
    <property type="match status" value="1"/>
</dbReference>
<keyword evidence="3" id="KW-1185">Reference proteome</keyword>
<dbReference type="eggNOG" id="KOG0698">
    <property type="taxonomic scope" value="Eukaryota"/>
</dbReference>
<dbReference type="GO" id="GO:0004722">
    <property type="term" value="F:protein serine/threonine phosphatase activity"/>
    <property type="evidence" value="ECO:0007669"/>
    <property type="project" value="InterPro"/>
</dbReference>
<dbReference type="AlphaFoldDB" id="A0A0L0DSP1"/>
<dbReference type="Proteomes" id="UP000054408">
    <property type="component" value="Unassembled WGS sequence"/>
</dbReference>
<dbReference type="InterPro" id="IPR036457">
    <property type="entry name" value="PPM-type-like_dom_sf"/>
</dbReference>
<dbReference type="InterPro" id="IPR015655">
    <property type="entry name" value="PP2C"/>
</dbReference>
<dbReference type="GeneID" id="25568686"/>
<protein>
    <submittedName>
        <fullName evidence="2">Protein phosphatase 2c</fullName>
    </submittedName>
</protein>
<dbReference type="STRING" id="461836.A0A0L0DSP1"/>
<feature type="domain" description="PPM-type phosphatase" evidence="1">
    <location>
        <begin position="5"/>
        <end position="296"/>
    </location>
</feature>
<dbReference type="SMART" id="SM00332">
    <property type="entry name" value="PP2Cc"/>
    <property type="match status" value="1"/>
</dbReference>
<dbReference type="PANTHER" id="PTHR13832:SF827">
    <property type="entry name" value="PROTEIN PHOSPHATASE 1L"/>
    <property type="match status" value="1"/>
</dbReference>
<dbReference type="PANTHER" id="PTHR13832">
    <property type="entry name" value="PROTEIN PHOSPHATASE 2C"/>
    <property type="match status" value="1"/>
</dbReference>
<accession>A0A0L0DSP1</accession>
<gene>
    <name evidence="2" type="ORF">AMSG_10470</name>
</gene>
<reference evidence="2 3" key="1">
    <citation type="submission" date="2010-05" db="EMBL/GenBank/DDBJ databases">
        <title>The Genome Sequence of Thecamonas trahens ATCC 50062.</title>
        <authorList>
            <consortium name="The Broad Institute Genome Sequencing Platform"/>
            <person name="Russ C."/>
            <person name="Cuomo C."/>
            <person name="Shea T."/>
            <person name="Young S.K."/>
            <person name="Zeng Q."/>
            <person name="Koehrsen M."/>
            <person name="Haas B."/>
            <person name="Borodovsky M."/>
            <person name="Guigo R."/>
            <person name="Alvarado L."/>
            <person name="Berlin A."/>
            <person name="Bochicchio J."/>
            <person name="Borenstein D."/>
            <person name="Chapman S."/>
            <person name="Chen Z."/>
            <person name="Freedman E."/>
            <person name="Gellesch M."/>
            <person name="Goldberg J."/>
            <person name="Griggs A."/>
            <person name="Gujja S."/>
            <person name="Heilman E."/>
            <person name="Heiman D."/>
            <person name="Hepburn T."/>
            <person name="Howarth C."/>
            <person name="Jen D."/>
            <person name="Larson L."/>
            <person name="Mehta T."/>
            <person name="Park D."/>
            <person name="Pearson M."/>
            <person name="Roberts A."/>
            <person name="Saif S."/>
            <person name="Shenoy N."/>
            <person name="Sisk P."/>
            <person name="Stolte C."/>
            <person name="Sykes S."/>
            <person name="Thomson T."/>
            <person name="Walk T."/>
            <person name="White J."/>
            <person name="Yandava C."/>
            <person name="Burger G."/>
            <person name="Gray M.W."/>
            <person name="Holland P.W.H."/>
            <person name="King N."/>
            <person name="Lang F.B.F."/>
            <person name="Roger A.J."/>
            <person name="Ruiz-Trillo I."/>
            <person name="Lander E."/>
            <person name="Nusbaum C."/>
        </authorList>
    </citation>
    <scope>NUCLEOTIDE SEQUENCE [LARGE SCALE GENOMIC DNA]</scope>
    <source>
        <strain evidence="2 3">ATCC 50062</strain>
    </source>
</reference>
<organism evidence="2 3">
    <name type="scientific">Thecamonas trahens ATCC 50062</name>
    <dbReference type="NCBI Taxonomy" id="461836"/>
    <lineage>
        <taxon>Eukaryota</taxon>
        <taxon>Apusozoa</taxon>
        <taxon>Apusomonadida</taxon>
        <taxon>Apusomonadidae</taxon>
        <taxon>Thecamonas</taxon>
    </lineage>
</organism>
<sequence length="303" mass="29925">MVMPAYAYLASKGGKRYMEDAVAVAALGASVGLPALAAVPADAGSGGGGGYLLLAVADGHSADRKAGADAARIAAHAVPGAFLAALDDAAAADSRALAIPPRPVLEAVFAALDATLSARSSRKVSFDYAGAAATLAVIALSRSGTPTAIHVANAGDATAVVVDADGSATVLTRPHTIDDEDEVARVVAAGGFVSDDARFGKRVNGLKVTRSLGDFGSDGTISTPHVASALVTPASHWLVVASDGLWDEVTPAELGPLIGSATSPADAVSILHAAARAAADARDGVLDNISIAVVDVAPPPGLE</sequence>
<dbReference type="Pfam" id="PF00481">
    <property type="entry name" value="PP2C"/>
    <property type="match status" value="1"/>
</dbReference>
<evidence type="ECO:0000259" key="1">
    <source>
        <dbReference type="PROSITE" id="PS51746"/>
    </source>
</evidence>
<name>A0A0L0DSP1_THETB</name>
<evidence type="ECO:0000313" key="3">
    <source>
        <dbReference type="Proteomes" id="UP000054408"/>
    </source>
</evidence>
<proteinExistence type="predicted"/>
<dbReference type="RefSeq" id="XP_013753628.1">
    <property type="nucleotide sequence ID" value="XM_013898174.1"/>
</dbReference>